<dbReference type="SUPFAM" id="SSF52540">
    <property type="entry name" value="P-loop containing nucleoside triphosphate hydrolases"/>
    <property type="match status" value="1"/>
</dbReference>
<evidence type="ECO:0000313" key="2">
    <source>
        <dbReference type="Proteomes" id="UP000027088"/>
    </source>
</evidence>
<dbReference type="eggNOG" id="COG4608">
    <property type="taxonomic scope" value="Bacteria"/>
</dbReference>
<dbReference type="EMBL" id="CP007521">
    <property type="protein sequence ID" value="AIA29484.1"/>
    <property type="molecule type" value="Genomic_DNA"/>
</dbReference>
<dbReference type="NCBIfam" id="NF045976">
    <property type="entry name" value="MAG1360_fam"/>
    <property type="match status" value="1"/>
</dbReference>
<dbReference type="AlphaFoldDB" id="A0A059XLS4"/>
<evidence type="ECO:0008006" key="3">
    <source>
        <dbReference type="Google" id="ProtNLM"/>
    </source>
</evidence>
<proteinExistence type="predicted"/>
<protein>
    <recommendedName>
        <fullName evidence="3">ABC transporter ATP-binding protein</fullName>
    </recommendedName>
</protein>
<dbReference type="Proteomes" id="UP000027088">
    <property type="component" value="Chromosome"/>
</dbReference>
<evidence type="ECO:0000313" key="1">
    <source>
        <dbReference type="EMBL" id="AIA29484.1"/>
    </source>
</evidence>
<dbReference type="KEGG" id="mcr:MCFN_01705"/>
<dbReference type="InterPro" id="IPR027417">
    <property type="entry name" value="P-loop_NTPase"/>
</dbReference>
<gene>
    <name evidence="1" type="ORF">MCFN_01705</name>
</gene>
<dbReference type="Gene3D" id="3.40.50.300">
    <property type="entry name" value="P-loop containing nucleotide triphosphate hydrolases"/>
    <property type="match status" value="1"/>
</dbReference>
<dbReference type="RefSeq" id="WP_038561620.1">
    <property type="nucleotide sequence ID" value="NZ_CP007521.1"/>
</dbReference>
<name>A0A059XLS4_9BACT</name>
<accession>A0A059XLS4</accession>
<reference evidence="1 2" key="1">
    <citation type="journal article" date="2014" name="Genome Announc.">
        <title>Complete Genome Sequence of the Bovine Mastitis Pathogen Mycoplasma californicum Strain ST-6T (ATCC 33461T).</title>
        <authorList>
            <person name="Calcutt M.J."/>
            <person name="Foecking M.F."/>
            <person name="Fox L.K."/>
        </authorList>
    </citation>
    <scope>NUCLEOTIDE SEQUENCE [LARGE SCALE GENOMIC DNA]</scope>
    <source>
        <strain evidence="1 2">ST-6</strain>
    </source>
</reference>
<keyword evidence="2" id="KW-1185">Reference proteome</keyword>
<sequence length="809" mass="95564">MTKDSKLFSIDMYFKPGKNKDTFSDIPTLKIRNNSANAFLILDSNSDMLKNCFKDIINSENCVKSMFLTDENGRRYETLNNKEIINAISFYGLDNLRTHQQMTPIAQEYSRIKQSYFLDKSRYRQLLNLMEVNEFKIKAIMLESFRNNINIIHSENTDFKRDFEHNFNSIIEALRDGKFEHALNLSKRHVENFDWFGEKIVYEFLELFQTLFASARKIMMEHYQSPGFLALTKLESFSRRYELVNQMQHTSKEMVKRQIHLRDIRNDKHIIEKLRKQNLKNGLERGTNLIQWYKSAVKILKNKSHFFDKKSPEYTHIWKNIITIKHIIKVLNRSKYTLRALTSENFDDLKIYLEARRSLFIANNLASNSLTQDTRHIENIKAIVKKEFYVDIEQYIEQSYGNDTIYTDELRRLKRHIKRIQAKKLNVFGIENYKNNLHHLKNRVNTLRAKRDWQKQLEREEFKRAINLMAIYNTNAKTLIKNYYSLVDFDHNSLEKLSQIIEHYTSKNEEEHKILYTIKENMIKVSELLKSISFLYDYVEILRSMLFVRFDLTDKSIKSIDIFIKLIKVLNNASFSISSLTKPMSNLSNISSLKIGLLSELMSGSKLLFINDDIKNTDMRLKNEFLRIANDLCKESNIAYAFITNNLELIKNHEFNNIFVFFDGKLIEFGKTRKVLKSPLHPILKRFLNSSYQPLQDINQISNYIFAEPFEFVSGHYIIAPNNIIKRLSADDLNDRYDGNEIELEATSIFDLESYNDTQDTMIVNLSQKDINTLEVDIDQQLTSEYATMMKSEQTNLTDTIFISHDDAF</sequence>
<organism evidence="1 2">
    <name type="scientific">Mycoplasmopsis californica</name>
    <dbReference type="NCBI Taxonomy" id="2113"/>
    <lineage>
        <taxon>Bacteria</taxon>
        <taxon>Bacillati</taxon>
        <taxon>Mycoplasmatota</taxon>
        <taxon>Mycoplasmoidales</taxon>
        <taxon>Metamycoplasmataceae</taxon>
        <taxon>Mycoplasmopsis</taxon>
    </lineage>
</organism>